<sequence>MTIEQLLQQLEPLTYQDRVRRMIELGRQSKTDVQANDVLDALEKGDFSDRILALHSCYGSYDGARALRAFGDVSQGVRSLAMRLLVLVASDTQVEVALNNATFKQRRCLLKRLLRRRRQSCIDTFINQLANTDNDDKFGRLLPYASSEVVERYIEAAIDLYGIHEWYVLARLHPQIVSELLRNQAQANSGYDPRLVTHVNAVLPVLSELFSETALSICRVVSPTIPLSKLNLQPLAERCPKLVADLILNSDDTAKVSFDKVAHKLETQQLIALINTRKNTINQQYILHLLAPQQREILYNTFANSWRNSEGCLTAEIISYLPRHIRDLEARYHLNLPALITAPYQRLPYAAFLPSEDARAFLDVFIRDPDSELRKLALSTLVSATRYNRSYTSEILNIVKQRRNEQDPIRGAMIGELSALPPSIWHSQHLEDLSQIINDALNAADLSHTTARTTERLVIQILPFHPAWSAQQLAFFVQQRGQVSFYNLGERLADNDILRIAPSLLPVLQSWQTRERESNIISAARSIGRRLKVFDGLVEILEHIIKDTKNNSVASQALDLIAKHRRDKLNELIPELLQQDPSWITQYTVYDFLHRRRQDLITPFLGQQAYTGRFSTGKTRYILPLTKGFYRWTTQQQEIFQKTLEEITQDNDRDIPTLIRVVNQLAALPAVQPTRLLELTNQDNSKIAVRDAALQALPHLDIPHGIPILIEAMNDDRARIAIYALRSILLQMPENQALQTLRAIPLNKVTVAKEVVRLLGELSSEEAYTELLSWNERNLHRDVRVAFLRALWSHLERSDTWLILFSAATSSDTAIAKAVGRLPTDRLSQNAQRQLLELLSILLTHPDPLVRMNVLERCRDLPVNDSEQILLPTLLQKINSPLFQESSAAIHAVFTTYKNSADIIGTTVKSVISNRRTLLDIGRHLSRTLSWERQQMLPTARAIIKAMREDPLTVTLQVSLAVYALPWEELATFFQQLALEGKMHYEVLFRAVQALEKITSRNDINELVNLEELLAPSDDEKLRRIALTALITQSKVQGWNDELKQRLYAFRNDPSTMVAEKAQFTLLFDT</sequence>
<evidence type="ECO:0000256" key="4">
    <source>
        <dbReference type="ARBA" id="ARBA00023239"/>
    </source>
</evidence>
<evidence type="ECO:0000313" key="5">
    <source>
        <dbReference type="EMBL" id="RUT05981.1"/>
    </source>
</evidence>
<keyword evidence="3" id="KW-0605">Phycobilisome</keyword>
<accession>A0A433VIP1</accession>
<proteinExistence type="inferred from homology"/>
<dbReference type="InterPro" id="IPR011989">
    <property type="entry name" value="ARM-like"/>
</dbReference>
<evidence type="ECO:0008006" key="7">
    <source>
        <dbReference type="Google" id="ProtNLM"/>
    </source>
</evidence>
<evidence type="ECO:0000256" key="3">
    <source>
        <dbReference type="ARBA" id="ARBA00022738"/>
    </source>
</evidence>
<reference evidence="5" key="2">
    <citation type="journal article" date="2019" name="Genome Biol. Evol.">
        <title>Day and night: Metabolic profiles and evolutionary relationships of six axenic non-marine cyanobacteria.</title>
        <authorList>
            <person name="Will S.E."/>
            <person name="Henke P."/>
            <person name="Boedeker C."/>
            <person name="Huang S."/>
            <person name="Brinkmann H."/>
            <person name="Rohde M."/>
            <person name="Jarek M."/>
            <person name="Friedl T."/>
            <person name="Seufert S."/>
            <person name="Schumacher M."/>
            <person name="Overmann J."/>
            <person name="Neumann-Schaal M."/>
            <person name="Petersen J."/>
        </authorList>
    </citation>
    <scope>NUCLEOTIDE SEQUENCE [LARGE SCALE GENOMIC DNA]</scope>
    <source>
        <strain evidence="5">PCC 7102</strain>
    </source>
</reference>
<dbReference type="Proteomes" id="UP000271624">
    <property type="component" value="Unassembled WGS sequence"/>
</dbReference>
<reference evidence="5" key="1">
    <citation type="submission" date="2018-12" db="EMBL/GenBank/DDBJ databases">
        <authorList>
            <person name="Will S."/>
            <person name="Neumann-Schaal M."/>
            <person name="Henke P."/>
        </authorList>
    </citation>
    <scope>NUCLEOTIDE SEQUENCE</scope>
    <source>
        <strain evidence="5">PCC 7102</strain>
    </source>
</reference>
<evidence type="ECO:0000256" key="2">
    <source>
        <dbReference type="ARBA" id="ARBA00022549"/>
    </source>
</evidence>
<keyword evidence="2" id="KW-0042">Antenna complex</keyword>
<protein>
    <recommendedName>
        <fullName evidence="7">HEAT repeat domain-containing protein</fullName>
    </recommendedName>
</protein>
<comment type="caution">
    <text evidence="5">The sequence shown here is derived from an EMBL/GenBank/DDBJ whole genome shotgun (WGS) entry which is preliminary data.</text>
</comment>
<evidence type="ECO:0000256" key="1">
    <source>
        <dbReference type="ARBA" id="ARBA00009299"/>
    </source>
</evidence>
<organism evidence="5 6">
    <name type="scientific">Dulcicalothrix desertica PCC 7102</name>
    <dbReference type="NCBI Taxonomy" id="232991"/>
    <lineage>
        <taxon>Bacteria</taxon>
        <taxon>Bacillati</taxon>
        <taxon>Cyanobacteriota</taxon>
        <taxon>Cyanophyceae</taxon>
        <taxon>Nostocales</taxon>
        <taxon>Calotrichaceae</taxon>
        <taxon>Dulcicalothrix</taxon>
    </lineage>
</organism>
<dbReference type="AlphaFoldDB" id="A0A433VIP1"/>
<evidence type="ECO:0000313" key="6">
    <source>
        <dbReference type="Proteomes" id="UP000271624"/>
    </source>
</evidence>
<dbReference type="OrthoDB" id="2077833at2"/>
<dbReference type="Gene3D" id="1.25.10.10">
    <property type="entry name" value="Leucine-rich Repeat Variant"/>
    <property type="match status" value="1"/>
</dbReference>
<dbReference type="GO" id="GO:0016829">
    <property type="term" value="F:lyase activity"/>
    <property type="evidence" value="ECO:0007669"/>
    <property type="project" value="UniProtKB-KW"/>
</dbReference>
<comment type="similarity">
    <text evidence="1">Belongs to the CpcE/RpcE/PecE family.</text>
</comment>
<dbReference type="EMBL" id="RSCL01000007">
    <property type="protein sequence ID" value="RUT05981.1"/>
    <property type="molecule type" value="Genomic_DNA"/>
</dbReference>
<name>A0A433VIP1_9CYAN</name>
<dbReference type="RefSeq" id="WP_127081681.1">
    <property type="nucleotide sequence ID" value="NZ_RSCL01000007.1"/>
</dbReference>
<keyword evidence="6" id="KW-1185">Reference proteome</keyword>
<keyword evidence="4" id="KW-0456">Lyase</keyword>
<dbReference type="InterPro" id="IPR016024">
    <property type="entry name" value="ARM-type_fold"/>
</dbReference>
<dbReference type="SUPFAM" id="SSF48371">
    <property type="entry name" value="ARM repeat"/>
    <property type="match status" value="2"/>
</dbReference>
<gene>
    <name evidence="5" type="ORF">DSM106972_031870</name>
</gene>
<dbReference type="GO" id="GO:0030089">
    <property type="term" value="C:phycobilisome"/>
    <property type="evidence" value="ECO:0007669"/>
    <property type="project" value="UniProtKB-KW"/>
</dbReference>